<dbReference type="PANTHER" id="PTHR12558:SF13">
    <property type="entry name" value="CELL DIVISION CYCLE PROTEIN 27 HOMOLOG"/>
    <property type="match status" value="1"/>
</dbReference>
<evidence type="ECO:0000256" key="2">
    <source>
        <dbReference type="SAM" id="MobiDB-lite"/>
    </source>
</evidence>
<dbReference type="SUPFAM" id="SSF48452">
    <property type="entry name" value="TPR-like"/>
    <property type="match status" value="1"/>
</dbReference>
<dbReference type="EMBL" id="JBHSCW010000003">
    <property type="protein sequence ID" value="MFC4351030.1"/>
    <property type="molecule type" value="Genomic_DNA"/>
</dbReference>
<feature type="region of interest" description="Disordered" evidence="2">
    <location>
        <begin position="283"/>
        <end position="308"/>
    </location>
</feature>
<gene>
    <name evidence="5" type="ORF">ACFOW6_05685</name>
</gene>
<dbReference type="PROSITE" id="PS51257">
    <property type="entry name" value="PROKAR_LIPOPROTEIN"/>
    <property type="match status" value="1"/>
</dbReference>
<evidence type="ECO:0000313" key="6">
    <source>
        <dbReference type="Proteomes" id="UP001595799"/>
    </source>
</evidence>
<dbReference type="SMART" id="SM00028">
    <property type="entry name" value="TPR"/>
    <property type="match status" value="4"/>
</dbReference>
<evidence type="ECO:0000259" key="4">
    <source>
        <dbReference type="Pfam" id="PF23914"/>
    </source>
</evidence>
<dbReference type="InterPro" id="IPR019734">
    <property type="entry name" value="TPR_rpt"/>
</dbReference>
<name>A0ABV8UJH7_9PROT</name>
<dbReference type="InterPro" id="IPR011990">
    <property type="entry name" value="TPR-like_helical_dom_sf"/>
</dbReference>
<protein>
    <submittedName>
        <fullName evidence="5">Tetratricopeptide repeat protein</fullName>
    </submittedName>
</protein>
<keyword evidence="6" id="KW-1185">Reference proteome</keyword>
<organism evidence="5 6">
    <name type="scientific">Fodinicurvata halophila</name>
    <dbReference type="NCBI Taxonomy" id="1419723"/>
    <lineage>
        <taxon>Bacteria</taxon>
        <taxon>Pseudomonadati</taxon>
        <taxon>Pseudomonadota</taxon>
        <taxon>Alphaproteobacteria</taxon>
        <taxon>Rhodospirillales</taxon>
        <taxon>Rhodovibrionaceae</taxon>
        <taxon>Fodinicurvata</taxon>
    </lineage>
</organism>
<evidence type="ECO:0000256" key="1">
    <source>
        <dbReference type="PROSITE-ProRule" id="PRU00339"/>
    </source>
</evidence>
<dbReference type="Proteomes" id="UP001595799">
    <property type="component" value="Unassembled WGS sequence"/>
</dbReference>
<sequence>MWPSTRTFLRLSALSLSLGLAACGSVDSRYERPVSGSNLEEINASGMSSDQLVRIANASASSGDLSLAMKLYRDASKKAPRDPMPWIGLGDTMVSARLLDQATEAYDNALNLEPNSPGAKLGMARIHLMLEQAPEARALLEEVQEIQPENWRIYNSLGVSEDLAKNHARAQDYYLQALDFSPRNLSVLTNYSLSLALDGNHADAISILEDVIEEPSATARHRQNLALVYGLAGSENNAQQMARRDLSDRDVENNMDFYRFIRGMTNGSAGEFIPRQYDSRLEGQAGEDSGLSEAERQKMEQAMDSYFQ</sequence>
<dbReference type="RefSeq" id="WP_382421372.1">
    <property type="nucleotide sequence ID" value="NZ_JBHSCW010000003.1"/>
</dbReference>
<reference evidence="6" key="1">
    <citation type="journal article" date="2019" name="Int. J. Syst. Evol. Microbiol.">
        <title>The Global Catalogue of Microorganisms (GCM) 10K type strain sequencing project: providing services to taxonomists for standard genome sequencing and annotation.</title>
        <authorList>
            <consortium name="The Broad Institute Genomics Platform"/>
            <consortium name="The Broad Institute Genome Sequencing Center for Infectious Disease"/>
            <person name="Wu L."/>
            <person name="Ma J."/>
        </authorList>
    </citation>
    <scope>NUCLEOTIDE SEQUENCE [LARGE SCALE GENOMIC DNA]</scope>
    <source>
        <strain evidence="6">CECT 8472</strain>
    </source>
</reference>
<dbReference type="Pfam" id="PF23914">
    <property type="entry name" value="TPR_CcmH_CycH"/>
    <property type="match status" value="1"/>
</dbReference>
<feature type="domain" description="Cytochrome c-type biogenesis protein H TPR" evidence="4">
    <location>
        <begin position="73"/>
        <end position="182"/>
    </location>
</feature>
<dbReference type="Gene3D" id="1.25.40.10">
    <property type="entry name" value="Tetratricopeptide repeat domain"/>
    <property type="match status" value="1"/>
</dbReference>
<feature type="repeat" description="TPR" evidence="1">
    <location>
        <begin position="83"/>
        <end position="116"/>
    </location>
</feature>
<dbReference type="InterPro" id="IPR056413">
    <property type="entry name" value="TPR_CcmH_CycH"/>
</dbReference>
<accession>A0ABV8UJH7</accession>
<dbReference type="PANTHER" id="PTHR12558">
    <property type="entry name" value="CELL DIVISION CYCLE 16,23,27"/>
    <property type="match status" value="1"/>
</dbReference>
<feature type="chain" id="PRO_5045966854" evidence="3">
    <location>
        <begin position="22"/>
        <end position="308"/>
    </location>
</feature>
<dbReference type="PROSITE" id="PS50005">
    <property type="entry name" value="TPR"/>
    <property type="match status" value="2"/>
</dbReference>
<evidence type="ECO:0000313" key="5">
    <source>
        <dbReference type="EMBL" id="MFC4351030.1"/>
    </source>
</evidence>
<proteinExistence type="predicted"/>
<keyword evidence="3" id="KW-0732">Signal</keyword>
<keyword evidence="1" id="KW-0802">TPR repeat</keyword>
<evidence type="ECO:0000256" key="3">
    <source>
        <dbReference type="SAM" id="SignalP"/>
    </source>
</evidence>
<feature type="repeat" description="TPR" evidence="1">
    <location>
        <begin position="151"/>
        <end position="184"/>
    </location>
</feature>
<feature type="signal peptide" evidence="3">
    <location>
        <begin position="1"/>
        <end position="21"/>
    </location>
</feature>
<comment type="caution">
    <text evidence="5">The sequence shown here is derived from an EMBL/GenBank/DDBJ whole genome shotgun (WGS) entry which is preliminary data.</text>
</comment>